<dbReference type="Proteomes" id="UP000524404">
    <property type="component" value="Unassembled WGS sequence"/>
</dbReference>
<keyword evidence="2" id="KW-1185">Reference proteome</keyword>
<dbReference type="SUPFAM" id="SSF54001">
    <property type="entry name" value="Cysteine proteinases"/>
    <property type="match status" value="1"/>
</dbReference>
<evidence type="ECO:0008006" key="3">
    <source>
        <dbReference type="Google" id="ProtNLM"/>
    </source>
</evidence>
<gene>
    <name evidence="1" type="ORF">HNP25_003203</name>
</gene>
<organism evidence="1 2">
    <name type="scientific">Arcicella rosea</name>
    <dbReference type="NCBI Taxonomy" id="502909"/>
    <lineage>
        <taxon>Bacteria</taxon>
        <taxon>Pseudomonadati</taxon>
        <taxon>Bacteroidota</taxon>
        <taxon>Cytophagia</taxon>
        <taxon>Cytophagales</taxon>
        <taxon>Flectobacillaceae</taxon>
        <taxon>Arcicella</taxon>
    </lineage>
</organism>
<name>A0A841EK30_9BACT</name>
<evidence type="ECO:0000313" key="1">
    <source>
        <dbReference type="EMBL" id="MBB6004537.1"/>
    </source>
</evidence>
<dbReference type="AlphaFoldDB" id="A0A841EK30"/>
<dbReference type="Gene3D" id="2.30.260.10">
    <property type="entry name" value="putative xylanase like domain"/>
    <property type="match status" value="1"/>
</dbReference>
<dbReference type="InterPro" id="IPR038765">
    <property type="entry name" value="Papain-like_cys_pep_sf"/>
</dbReference>
<proteinExistence type="predicted"/>
<evidence type="ECO:0000313" key="2">
    <source>
        <dbReference type="Proteomes" id="UP000524404"/>
    </source>
</evidence>
<dbReference type="Gene3D" id="1.10.3670.10">
    <property type="entry name" value="Putative xylanase like domain"/>
    <property type="match status" value="1"/>
</dbReference>
<dbReference type="Pfam" id="PF07313">
    <property type="entry name" value="AmiA-like"/>
    <property type="match status" value="1"/>
</dbReference>
<accession>A0A841EK30</accession>
<comment type="caution">
    <text evidence="1">The sequence shown here is derived from an EMBL/GenBank/DDBJ whole genome shotgun (WGS) entry which is preliminary data.</text>
</comment>
<dbReference type="RefSeq" id="WP_221432485.1">
    <property type="nucleotide sequence ID" value="NZ_JACHKT010000025.1"/>
</dbReference>
<reference evidence="1 2" key="1">
    <citation type="submission" date="2020-08" db="EMBL/GenBank/DDBJ databases">
        <title>Functional genomics of gut bacteria from endangered species of beetles.</title>
        <authorList>
            <person name="Carlos-Shanley C."/>
        </authorList>
    </citation>
    <scope>NUCLEOTIDE SEQUENCE [LARGE SCALE GENOMIC DNA]</scope>
    <source>
        <strain evidence="1 2">S00070</strain>
    </source>
</reference>
<dbReference type="EMBL" id="JACHKT010000025">
    <property type="protein sequence ID" value="MBB6004537.1"/>
    <property type="molecule type" value="Genomic_DNA"/>
</dbReference>
<protein>
    <recommendedName>
        <fullName evidence="3">DUF1460 domain-containing protein</fullName>
    </recommendedName>
</protein>
<dbReference type="InterPro" id="IPR010846">
    <property type="entry name" value="AmiA-like"/>
</dbReference>
<sequence length="293" mass="33858">MRKINFSSLNQNLASLIKPCKVFVFSSVLVMGSSFQQPLSDEEIYQKKIQQAQGSNMHEYTLNIAKGFLNRPYKAYTLESKDEEKLVVNLKEFDCSTFVESCVAMGLTYRKNDTSFDKFQYYLKRLRYYNKGQIKGYESRIHYFSDWIYTHNQDGLLEDITHSLGGIPLKKDINFISTNWDKNPNAGNTALQEKISKVENKISNQDFYYIPKAKIRSIEDKLLNGDIIGITTNIDGLDITHEGFAIRLQDKRVYLIHASSEFKRVMVSDKPLAEYMAPKKTQTGIMVARFKIE</sequence>